<feature type="chain" id="PRO_5034587482" evidence="2">
    <location>
        <begin position="17"/>
        <end position="125"/>
    </location>
</feature>
<accession>A0A7U2EVS3</accession>
<evidence type="ECO:0000256" key="2">
    <source>
        <dbReference type="SAM" id="SignalP"/>
    </source>
</evidence>
<keyword evidence="2" id="KW-0732">Signal</keyword>
<feature type="signal peptide" evidence="2">
    <location>
        <begin position="1"/>
        <end position="16"/>
    </location>
</feature>
<dbReference type="RefSeq" id="XP_001805725.1">
    <property type="nucleotide sequence ID" value="XM_001805673.1"/>
</dbReference>
<dbReference type="AlphaFoldDB" id="A0A7U2EVS3"/>
<proteinExistence type="predicted"/>
<evidence type="ECO:0000256" key="1">
    <source>
        <dbReference type="SAM" id="MobiDB-lite"/>
    </source>
</evidence>
<dbReference type="OMA" id="VTKTMGH"/>
<evidence type="ECO:0000313" key="4">
    <source>
        <dbReference type="Proteomes" id="UP000663193"/>
    </source>
</evidence>
<dbReference type="Proteomes" id="UP000663193">
    <property type="component" value="Chromosome 4"/>
</dbReference>
<protein>
    <submittedName>
        <fullName evidence="3">Uncharacterized protein</fullName>
    </submittedName>
</protein>
<name>A0A7U2EVS3_PHANO</name>
<dbReference type="KEGG" id="pno:SNOG_15580"/>
<sequence>MKFFAAIAAFAAVAAAQYSAAPVESSCSAVVTVTVTEVKPHLPSAPATHAATGPAPYPTVPAVPSVPVGTGVPSSPVLGGSKPSGTASPSGTGSVSAPPSQFTGAASNLKVGGAMAAGAIVALFL</sequence>
<gene>
    <name evidence="3" type="ORF">JI435_155800</name>
</gene>
<dbReference type="EMBL" id="CP069026">
    <property type="protein sequence ID" value="QRC93924.1"/>
    <property type="molecule type" value="Genomic_DNA"/>
</dbReference>
<reference evidence="4" key="1">
    <citation type="journal article" date="2021" name="BMC Genomics">
        <title>Chromosome-level genome assembly and manually-curated proteome of model necrotroph Parastagonospora nodorum Sn15 reveals a genome-wide trove of candidate effector homologs, and redundancy of virulence-related functions within an accessory chromosome.</title>
        <authorList>
            <person name="Bertazzoni S."/>
            <person name="Jones D.A.B."/>
            <person name="Phan H.T."/>
            <person name="Tan K.-C."/>
            <person name="Hane J.K."/>
        </authorList>
    </citation>
    <scope>NUCLEOTIDE SEQUENCE [LARGE SCALE GENOMIC DNA]</scope>
    <source>
        <strain evidence="4">SN15 / ATCC MYA-4574 / FGSC 10173)</strain>
    </source>
</reference>
<organism evidence="3 4">
    <name type="scientific">Phaeosphaeria nodorum (strain SN15 / ATCC MYA-4574 / FGSC 10173)</name>
    <name type="common">Glume blotch fungus</name>
    <name type="synonym">Parastagonospora nodorum</name>
    <dbReference type="NCBI Taxonomy" id="321614"/>
    <lineage>
        <taxon>Eukaryota</taxon>
        <taxon>Fungi</taxon>
        <taxon>Dikarya</taxon>
        <taxon>Ascomycota</taxon>
        <taxon>Pezizomycotina</taxon>
        <taxon>Dothideomycetes</taxon>
        <taxon>Pleosporomycetidae</taxon>
        <taxon>Pleosporales</taxon>
        <taxon>Pleosporineae</taxon>
        <taxon>Phaeosphaeriaceae</taxon>
        <taxon>Parastagonospora</taxon>
    </lineage>
</organism>
<dbReference type="VEuPathDB" id="FungiDB:JI435_155800"/>
<keyword evidence="4" id="KW-1185">Reference proteome</keyword>
<feature type="region of interest" description="Disordered" evidence="1">
    <location>
        <begin position="71"/>
        <end position="99"/>
    </location>
</feature>
<evidence type="ECO:0000313" key="3">
    <source>
        <dbReference type="EMBL" id="QRC93924.1"/>
    </source>
</evidence>